<keyword evidence="2" id="KW-0819">tRNA processing</keyword>
<keyword evidence="3" id="KW-0539">Nucleus</keyword>
<dbReference type="GO" id="GO:0003676">
    <property type="term" value="F:nucleic acid binding"/>
    <property type="evidence" value="ECO:0007669"/>
    <property type="project" value="InterPro"/>
</dbReference>
<dbReference type="InterPro" id="IPR014612">
    <property type="entry name" value="Pop7/Rpp20"/>
</dbReference>
<evidence type="ECO:0000256" key="1">
    <source>
        <dbReference type="ARBA" id="ARBA00004604"/>
    </source>
</evidence>
<evidence type="ECO:0000256" key="4">
    <source>
        <dbReference type="SAM" id="MobiDB-lite"/>
    </source>
</evidence>
<comment type="subcellular location">
    <subcellularLocation>
        <location evidence="1">Nucleus</location>
        <location evidence="1">Nucleolus</location>
    </subcellularLocation>
</comment>
<dbReference type="GO" id="GO:0000172">
    <property type="term" value="C:ribonuclease MRP complex"/>
    <property type="evidence" value="ECO:0007669"/>
    <property type="project" value="InterPro"/>
</dbReference>
<dbReference type="PANTHER" id="PTHR15314:SF1">
    <property type="entry name" value="RIBONUCLEASE P PROTEIN SUBUNIT P20"/>
    <property type="match status" value="1"/>
</dbReference>
<sequence>MKRSLDLVVATAAALQARPHRRPSERVKGRLASTAEYHTKLAPPRPFPTEGKNLICITRKTPLASYLRRCKKVVLEDGYKTLHLSAMGAAIPHLLQLSVSLPAILPFGPNEVQTEITTGTVEVQDEIAPDDEDEDIEYKTRGKSTLLVVLKFGDGSGPSKKKPQQQTQGGRLVLEEPEQDDMEG</sequence>
<evidence type="ECO:0000313" key="6">
    <source>
        <dbReference type="Proteomes" id="UP000613580"/>
    </source>
</evidence>
<dbReference type="EMBL" id="JACAZE010000001">
    <property type="protein sequence ID" value="KAF7323260.1"/>
    <property type="molecule type" value="Genomic_DNA"/>
</dbReference>
<keyword evidence="6" id="KW-1185">Reference proteome</keyword>
<dbReference type="Gene3D" id="3.30.110.20">
    <property type="entry name" value="Alba-like domain"/>
    <property type="match status" value="1"/>
</dbReference>
<dbReference type="GO" id="GO:0001682">
    <property type="term" value="P:tRNA 5'-leader removal"/>
    <property type="evidence" value="ECO:0007669"/>
    <property type="project" value="InterPro"/>
</dbReference>
<dbReference type="Proteomes" id="UP000613580">
    <property type="component" value="Unassembled WGS sequence"/>
</dbReference>
<protein>
    <submittedName>
        <fullName evidence="5">Uncharacterized protein</fullName>
    </submittedName>
</protein>
<gene>
    <name evidence="5" type="ORF">HMN09_00106800</name>
</gene>
<name>A0A8H6TX10_MYCCL</name>
<reference evidence="5" key="1">
    <citation type="submission" date="2020-05" db="EMBL/GenBank/DDBJ databases">
        <title>Mycena genomes resolve the evolution of fungal bioluminescence.</title>
        <authorList>
            <person name="Tsai I.J."/>
        </authorList>
    </citation>
    <scope>NUCLEOTIDE SEQUENCE</scope>
    <source>
        <strain evidence="5">110903Hualien_Pintung</strain>
    </source>
</reference>
<dbReference type="SUPFAM" id="SSF82704">
    <property type="entry name" value="AlbA-like"/>
    <property type="match status" value="1"/>
</dbReference>
<proteinExistence type="predicted"/>
<dbReference type="GO" id="GO:0005655">
    <property type="term" value="C:nucleolar ribonuclease P complex"/>
    <property type="evidence" value="ECO:0007669"/>
    <property type="project" value="InterPro"/>
</dbReference>
<organism evidence="5 6">
    <name type="scientific">Mycena chlorophos</name>
    <name type="common">Agaric fungus</name>
    <name type="synonym">Agaricus chlorophos</name>
    <dbReference type="NCBI Taxonomy" id="658473"/>
    <lineage>
        <taxon>Eukaryota</taxon>
        <taxon>Fungi</taxon>
        <taxon>Dikarya</taxon>
        <taxon>Basidiomycota</taxon>
        <taxon>Agaricomycotina</taxon>
        <taxon>Agaricomycetes</taxon>
        <taxon>Agaricomycetidae</taxon>
        <taxon>Agaricales</taxon>
        <taxon>Marasmiineae</taxon>
        <taxon>Mycenaceae</taxon>
        <taxon>Mycena</taxon>
    </lineage>
</organism>
<dbReference type="AlphaFoldDB" id="A0A8H6TX10"/>
<dbReference type="InterPro" id="IPR036882">
    <property type="entry name" value="Alba-like_dom_sf"/>
</dbReference>
<evidence type="ECO:0000256" key="3">
    <source>
        <dbReference type="ARBA" id="ARBA00023242"/>
    </source>
</evidence>
<dbReference type="PANTHER" id="PTHR15314">
    <property type="entry name" value="RIBONUCLEASE P PROTEIN SUBUNIT P20"/>
    <property type="match status" value="1"/>
</dbReference>
<evidence type="ECO:0000313" key="5">
    <source>
        <dbReference type="EMBL" id="KAF7323260.1"/>
    </source>
</evidence>
<accession>A0A8H6TX10</accession>
<evidence type="ECO:0000256" key="2">
    <source>
        <dbReference type="ARBA" id="ARBA00022694"/>
    </source>
</evidence>
<dbReference type="Pfam" id="PF12328">
    <property type="entry name" value="Rpp20"/>
    <property type="match status" value="1"/>
</dbReference>
<comment type="caution">
    <text evidence="5">The sequence shown here is derived from an EMBL/GenBank/DDBJ whole genome shotgun (WGS) entry which is preliminary data.</text>
</comment>
<feature type="region of interest" description="Disordered" evidence="4">
    <location>
        <begin position="152"/>
        <end position="184"/>
    </location>
</feature>
<feature type="compositionally biased region" description="Acidic residues" evidence="4">
    <location>
        <begin position="175"/>
        <end position="184"/>
    </location>
</feature>
<dbReference type="OrthoDB" id="416729at2759"/>